<name>A0A1H2PKG8_9BURK</name>
<dbReference type="EMBL" id="FNLO01000001">
    <property type="protein sequence ID" value="SDV46490.1"/>
    <property type="molecule type" value="Genomic_DNA"/>
</dbReference>
<gene>
    <name evidence="4" type="ORF">SAMN05216551_101376</name>
</gene>
<comment type="similarity">
    <text evidence="1">Belongs to the bacterial solute-binding protein 5 family.</text>
</comment>
<evidence type="ECO:0000313" key="4">
    <source>
        <dbReference type="EMBL" id="SDV46490.1"/>
    </source>
</evidence>
<dbReference type="InterPro" id="IPR000914">
    <property type="entry name" value="SBP_5_dom"/>
</dbReference>
<dbReference type="STRING" id="1770053.SAMN05216551_101376"/>
<dbReference type="PIRSF" id="PIRSF002741">
    <property type="entry name" value="MppA"/>
    <property type="match status" value="1"/>
</dbReference>
<dbReference type="CDD" id="cd08517">
    <property type="entry name" value="PBP2_NikA_DppA_OppA_like_13"/>
    <property type="match status" value="1"/>
</dbReference>
<dbReference type="InterPro" id="IPR039424">
    <property type="entry name" value="SBP_5"/>
</dbReference>
<proteinExistence type="inferred from homology"/>
<dbReference type="PANTHER" id="PTHR30290:SF38">
    <property type="entry name" value="D,D-DIPEPTIDE-BINDING PERIPLASMIC PROTEIN DDPA-RELATED"/>
    <property type="match status" value="1"/>
</dbReference>
<organism evidence="4 5">
    <name type="scientific">Chitinasiproducens palmae</name>
    <dbReference type="NCBI Taxonomy" id="1770053"/>
    <lineage>
        <taxon>Bacteria</taxon>
        <taxon>Pseudomonadati</taxon>
        <taxon>Pseudomonadota</taxon>
        <taxon>Betaproteobacteria</taxon>
        <taxon>Burkholderiales</taxon>
        <taxon>Burkholderiaceae</taxon>
        <taxon>Chitinasiproducens</taxon>
    </lineage>
</organism>
<dbReference type="GO" id="GO:0015833">
    <property type="term" value="P:peptide transport"/>
    <property type="evidence" value="ECO:0007669"/>
    <property type="project" value="TreeGrafter"/>
</dbReference>
<evidence type="ECO:0000259" key="3">
    <source>
        <dbReference type="Pfam" id="PF00496"/>
    </source>
</evidence>
<sequence length="532" mass="58800">MSFNRREFFKLLAAGAGATVMPGVSLAAGKGDSSVLYANVVPEPAGWVAGLNISNPAVIVSANLFDGLITFDNDYKPVPQLASSWEESADHKTITFHLRDGVTWHDGKPFTSADVAYSLLEVTKKLHPRGNATFGSLDAVLTPDAHTAVLKFSQPAPAVWAALGGFETQILPKHIYQGSAPLTHPINSRPVGNGPFIFKEWVRGSHVTLERNPNYWDKNNQPHLQTIIFRIIPDAGARLAALESGELLYAPTDAVPLPDLVRLRKDPRFVVTSQPYAGLAPIGFFDFNLRRKTFQDVRVRRAFAHAINRDLLVKTVWYGLAKAATGPIASHQKQFYTPNTPQYEYNPAKAEQLLDAAGYKRGADGVRLRINNLPLPFGNQYVLTAEFIRAQLKRIGVELTLIPNDLPTYNRRAYLDYDFDTTTSWYSAFSDPQLGVIRRYWTEAIKPGTVSSNSTGYSTPEMDNVIKGIRFEADAAKRKTFIEQLQVIAQRDVPSVNLLEIQLYSIYSSRLAGVSKSPFGAYDSLAGVTIKS</sequence>
<evidence type="ECO:0000256" key="1">
    <source>
        <dbReference type="ARBA" id="ARBA00005695"/>
    </source>
</evidence>
<dbReference type="OrthoDB" id="9801799at2"/>
<feature type="domain" description="Solute-binding protein family 5" evidence="3">
    <location>
        <begin position="76"/>
        <end position="433"/>
    </location>
</feature>
<dbReference type="Proteomes" id="UP000243719">
    <property type="component" value="Unassembled WGS sequence"/>
</dbReference>
<protein>
    <submittedName>
        <fullName evidence="4">Peptide/nickel transport system substrate-binding protein</fullName>
    </submittedName>
</protein>
<keyword evidence="5" id="KW-1185">Reference proteome</keyword>
<accession>A0A1H2PKG8</accession>
<dbReference type="PROSITE" id="PS51318">
    <property type="entry name" value="TAT"/>
    <property type="match status" value="1"/>
</dbReference>
<dbReference type="InterPro" id="IPR006311">
    <property type="entry name" value="TAT_signal"/>
</dbReference>
<dbReference type="GO" id="GO:1904680">
    <property type="term" value="F:peptide transmembrane transporter activity"/>
    <property type="evidence" value="ECO:0007669"/>
    <property type="project" value="TreeGrafter"/>
</dbReference>
<keyword evidence="2" id="KW-0732">Signal</keyword>
<dbReference type="RefSeq" id="WP_091903971.1">
    <property type="nucleotide sequence ID" value="NZ_FNLO01000001.1"/>
</dbReference>
<dbReference type="SUPFAM" id="SSF53850">
    <property type="entry name" value="Periplasmic binding protein-like II"/>
    <property type="match status" value="1"/>
</dbReference>
<evidence type="ECO:0000256" key="2">
    <source>
        <dbReference type="ARBA" id="ARBA00022729"/>
    </source>
</evidence>
<reference evidence="5" key="1">
    <citation type="submission" date="2016-09" db="EMBL/GenBank/DDBJ databases">
        <authorList>
            <person name="Varghese N."/>
            <person name="Submissions S."/>
        </authorList>
    </citation>
    <scope>NUCLEOTIDE SEQUENCE [LARGE SCALE GENOMIC DNA]</scope>
    <source>
        <strain evidence="5">JS23</strain>
    </source>
</reference>
<dbReference type="GO" id="GO:0043190">
    <property type="term" value="C:ATP-binding cassette (ABC) transporter complex"/>
    <property type="evidence" value="ECO:0007669"/>
    <property type="project" value="InterPro"/>
</dbReference>
<dbReference type="Gene3D" id="3.10.105.10">
    <property type="entry name" value="Dipeptide-binding Protein, Domain 3"/>
    <property type="match status" value="1"/>
</dbReference>
<dbReference type="GO" id="GO:0030288">
    <property type="term" value="C:outer membrane-bounded periplasmic space"/>
    <property type="evidence" value="ECO:0007669"/>
    <property type="project" value="UniProtKB-ARBA"/>
</dbReference>
<dbReference type="AlphaFoldDB" id="A0A1H2PKG8"/>
<dbReference type="PANTHER" id="PTHR30290">
    <property type="entry name" value="PERIPLASMIC BINDING COMPONENT OF ABC TRANSPORTER"/>
    <property type="match status" value="1"/>
</dbReference>
<dbReference type="Gene3D" id="3.40.190.10">
    <property type="entry name" value="Periplasmic binding protein-like II"/>
    <property type="match status" value="1"/>
</dbReference>
<evidence type="ECO:0000313" key="5">
    <source>
        <dbReference type="Proteomes" id="UP000243719"/>
    </source>
</evidence>
<dbReference type="Pfam" id="PF00496">
    <property type="entry name" value="SBP_bac_5"/>
    <property type="match status" value="1"/>
</dbReference>
<dbReference type="InterPro" id="IPR030678">
    <property type="entry name" value="Peptide/Ni-bd"/>
</dbReference>